<dbReference type="OrthoDB" id="4330685at2"/>
<protein>
    <submittedName>
        <fullName evidence="1">Uncharacterized protein</fullName>
    </submittedName>
</protein>
<proteinExistence type="predicted"/>
<organism evidence="1 2">
    <name type="scientific">Saccharomonospora azurea NA-128</name>
    <dbReference type="NCBI Taxonomy" id="882081"/>
    <lineage>
        <taxon>Bacteria</taxon>
        <taxon>Bacillati</taxon>
        <taxon>Actinomycetota</taxon>
        <taxon>Actinomycetes</taxon>
        <taxon>Pseudonocardiales</taxon>
        <taxon>Pseudonocardiaceae</taxon>
        <taxon>Saccharomonospora</taxon>
    </lineage>
</organism>
<dbReference type="Proteomes" id="UP000004705">
    <property type="component" value="Chromosome"/>
</dbReference>
<dbReference type="AlphaFoldDB" id="H8GEV4"/>
<sequence length="84" mass="9260">MLIVHRCHCGHLDRWHSSSALTGTRSCSAPQCGCAQPVYDKPEVIPSWRGTIDGTQRDVVTRRPECDCRGCAELFTSATNKEVA</sequence>
<reference evidence="1 2" key="1">
    <citation type="journal article" date="2012" name="Stand. Genomic Sci.">
        <title>Genome sequence of the soil bacterium Saccharomonospora azurea type strain (NA-128(T)).</title>
        <authorList>
            <person name="Klenk H.P."/>
            <person name="Held B."/>
            <person name="Lucas S."/>
            <person name="Lapidus A."/>
            <person name="Copeland A."/>
            <person name="Hammon N."/>
            <person name="Pitluck S."/>
            <person name="Goodwin L.A."/>
            <person name="Han C."/>
            <person name="Tapia R."/>
            <person name="Brambilla E.M."/>
            <person name="Potter G."/>
            <person name="Land M."/>
            <person name="Ivanova N."/>
            <person name="Rohde M."/>
            <person name="Goker M."/>
            <person name="Detter J.C."/>
            <person name="Kyrpides N.C."/>
            <person name="Woyke T."/>
        </authorList>
    </citation>
    <scope>NUCLEOTIDE SEQUENCE [LARGE SCALE GENOMIC DNA]</scope>
    <source>
        <strain evidence="1 2">NA-128</strain>
    </source>
</reference>
<accession>H8GEV4</accession>
<name>H8GEV4_9PSEU</name>
<dbReference type="HOGENOM" id="CLU_2366684_0_0_11"/>
<dbReference type="EMBL" id="CM001466">
    <property type="protein sequence ID" value="EHY90015.1"/>
    <property type="molecule type" value="Genomic_DNA"/>
</dbReference>
<keyword evidence="2" id="KW-1185">Reference proteome</keyword>
<gene>
    <name evidence="1" type="ORF">SacazDRAFT_03134</name>
</gene>
<evidence type="ECO:0000313" key="2">
    <source>
        <dbReference type="Proteomes" id="UP000004705"/>
    </source>
</evidence>
<dbReference type="RefSeq" id="WP_005443136.1">
    <property type="nucleotide sequence ID" value="NZ_CM001466.1"/>
</dbReference>
<evidence type="ECO:0000313" key="1">
    <source>
        <dbReference type="EMBL" id="EHY90015.1"/>
    </source>
</evidence>